<gene>
    <name evidence="8" type="primary">LOC115877109</name>
</gene>
<dbReference type="OrthoDB" id="6107927at2759"/>
<feature type="domain" description="SMB" evidence="6">
    <location>
        <begin position="238"/>
        <end position="285"/>
    </location>
</feature>
<evidence type="ECO:0000259" key="5">
    <source>
        <dbReference type="PROSITE" id="PS50923"/>
    </source>
</evidence>
<dbReference type="PROSITE" id="PS00740">
    <property type="entry name" value="MAM_1"/>
    <property type="match status" value="1"/>
</dbReference>
<keyword evidence="7" id="KW-1185">Reference proteome</keyword>
<dbReference type="InterPro" id="IPR000436">
    <property type="entry name" value="Sushi_SCR_CCP_dom"/>
</dbReference>
<sequence>MLAPIPGALNFYCQPGYSMTGPKTLYCDGKTWDNHMPACIASNEKAPLFCDFEKSDICYWNHDLNHDMDWTRGQYKTPTGYSMPTGPSHDHTKGFRSNGYYMYLETSSRRVNDTARLISPIFPKTNTIGCLEFWYHMHGRTIGTLRAYFRKTSEPWSVDPDKAIFTKTGNHGDVWLRAFIELGNMTEDYQIIMEGTRGNGYVSDIAIDDINIIENCVYSEYTTTTEENISTTTEILKPIESCENRCGNKATSEEKAQYLACDCDEFCGESSRCCPDYVDFCFDVSTTAIIEANTTNTAIPEIEQNILNTLIPVIKNDTKLPVSLTSNQTTNVYVQLHTKTTSTTTRIPTTKNTTKVVLEKETIPPLVLLQPTTSQIIYRKYFAPTKSTTKPKKVVLPDKKLSENDIGTIPIRQNISDVNATPLPLDENIPINEKEKYVEKVAKEAVLNENQSPENLDKLKTGFSQKQDEYSHTKLIFIIIAVLCGVSSVTILIVLAVLKYRTSRYRRRMTSGNGDSQSDVRFLTADEVLDFSLDKDYEDL</sequence>
<proteinExistence type="predicted"/>
<dbReference type="PROSITE" id="PS50923">
    <property type="entry name" value="SUSHI"/>
    <property type="match status" value="1"/>
</dbReference>
<dbReference type="SMART" id="SM00201">
    <property type="entry name" value="SO"/>
    <property type="match status" value="1"/>
</dbReference>
<protein>
    <submittedName>
        <fullName evidence="8">MAM and LDL-receptor class A domain-containing protein 1-like isoform X2</fullName>
    </submittedName>
</protein>
<keyword evidence="3" id="KW-0472">Membrane</keyword>
<evidence type="ECO:0000256" key="2">
    <source>
        <dbReference type="PROSITE-ProRule" id="PRU00302"/>
    </source>
</evidence>
<dbReference type="CDD" id="cd06263">
    <property type="entry name" value="MAM"/>
    <property type="match status" value="1"/>
</dbReference>
<feature type="domain" description="MAM" evidence="4">
    <location>
        <begin position="48"/>
        <end position="218"/>
    </location>
</feature>
<dbReference type="PROSITE" id="PS50060">
    <property type="entry name" value="MAM_2"/>
    <property type="match status" value="1"/>
</dbReference>
<dbReference type="GO" id="GO:0016020">
    <property type="term" value="C:membrane"/>
    <property type="evidence" value="ECO:0007669"/>
    <property type="project" value="InterPro"/>
</dbReference>
<evidence type="ECO:0000259" key="4">
    <source>
        <dbReference type="PROSITE" id="PS50060"/>
    </source>
</evidence>
<dbReference type="SUPFAM" id="SSF49899">
    <property type="entry name" value="Concanavalin A-like lectins/glucanases"/>
    <property type="match status" value="1"/>
</dbReference>
<dbReference type="Proteomes" id="UP000504635">
    <property type="component" value="Unplaced"/>
</dbReference>
<keyword evidence="1" id="KW-1015">Disulfide bond</keyword>
<dbReference type="RefSeq" id="XP_030749062.1">
    <property type="nucleotide sequence ID" value="XM_030893202.1"/>
</dbReference>
<dbReference type="Gene3D" id="2.10.70.10">
    <property type="entry name" value="Complement Module, domain 1"/>
    <property type="match status" value="1"/>
</dbReference>
<keyword evidence="3" id="KW-0812">Transmembrane</keyword>
<dbReference type="Gene3D" id="4.10.410.20">
    <property type="match status" value="1"/>
</dbReference>
<evidence type="ECO:0000313" key="8">
    <source>
        <dbReference type="RefSeq" id="XP_030749062.1"/>
    </source>
</evidence>
<dbReference type="InterPro" id="IPR013320">
    <property type="entry name" value="ConA-like_dom_sf"/>
</dbReference>
<dbReference type="PANTHER" id="PTHR23282">
    <property type="entry name" value="APICAL ENDOSOMAL GLYCOPROTEIN PRECURSOR"/>
    <property type="match status" value="1"/>
</dbReference>
<dbReference type="InterPro" id="IPR051560">
    <property type="entry name" value="MAM_domain-containing"/>
</dbReference>
<dbReference type="SUPFAM" id="SSF57535">
    <property type="entry name" value="Complement control module/SCR domain"/>
    <property type="match status" value="1"/>
</dbReference>
<feature type="domain" description="Sushi" evidence="5">
    <location>
        <begin position="1"/>
        <end position="41"/>
    </location>
</feature>
<evidence type="ECO:0000256" key="3">
    <source>
        <dbReference type="SAM" id="Phobius"/>
    </source>
</evidence>
<dbReference type="InterPro" id="IPR001212">
    <property type="entry name" value="Somatomedin_B_dom"/>
</dbReference>
<dbReference type="InterPro" id="IPR035976">
    <property type="entry name" value="Sushi/SCR/CCP_sf"/>
</dbReference>
<comment type="caution">
    <text evidence="2">Lacks conserved residue(s) required for the propagation of feature annotation.</text>
</comment>
<evidence type="ECO:0000313" key="7">
    <source>
        <dbReference type="Proteomes" id="UP000504635"/>
    </source>
</evidence>
<reference evidence="8" key="1">
    <citation type="submission" date="2025-08" db="UniProtKB">
        <authorList>
            <consortium name="RefSeq"/>
        </authorList>
    </citation>
    <scope>IDENTIFICATION</scope>
    <source>
        <tissue evidence="8">Gonads</tissue>
    </source>
</reference>
<accession>A0A6J2XCT7</accession>
<dbReference type="PANTHER" id="PTHR23282:SF101">
    <property type="entry name" value="MAM DOMAIN-CONTAINING PROTEIN"/>
    <property type="match status" value="1"/>
</dbReference>
<evidence type="ECO:0000259" key="6">
    <source>
        <dbReference type="PROSITE" id="PS50958"/>
    </source>
</evidence>
<dbReference type="GeneID" id="115877109"/>
<feature type="transmembrane region" description="Helical" evidence="3">
    <location>
        <begin position="475"/>
        <end position="498"/>
    </location>
</feature>
<dbReference type="AlphaFoldDB" id="A0A6J2XCT7"/>
<dbReference type="Gene3D" id="2.60.120.200">
    <property type="match status" value="1"/>
</dbReference>
<keyword evidence="2" id="KW-0768">Sushi</keyword>
<evidence type="ECO:0000256" key="1">
    <source>
        <dbReference type="ARBA" id="ARBA00023157"/>
    </source>
</evidence>
<dbReference type="Pfam" id="PF00084">
    <property type="entry name" value="Sushi"/>
    <property type="match status" value="1"/>
</dbReference>
<dbReference type="CDD" id="cd00033">
    <property type="entry name" value="CCP"/>
    <property type="match status" value="1"/>
</dbReference>
<dbReference type="InterPro" id="IPR036024">
    <property type="entry name" value="Somatomedin_B-like_dom_sf"/>
</dbReference>
<dbReference type="Pfam" id="PF01033">
    <property type="entry name" value="Somatomedin_B"/>
    <property type="match status" value="1"/>
</dbReference>
<dbReference type="Pfam" id="PF00629">
    <property type="entry name" value="MAM"/>
    <property type="match status" value="1"/>
</dbReference>
<dbReference type="PROSITE" id="PS50958">
    <property type="entry name" value="SMB_2"/>
    <property type="match status" value="1"/>
</dbReference>
<dbReference type="SMART" id="SM00137">
    <property type="entry name" value="MAM"/>
    <property type="match status" value="1"/>
</dbReference>
<organism evidence="7 8">
    <name type="scientific">Sitophilus oryzae</name>
    <name type="common">Rice weevil</name>
    <name type="synonym">Curculio oryzae</name>
    <dbReference type="NCBI Taxonomy" id="7048"/>
    <lineage>
        <taxon>Eukaryota</taxon>
        <taxon>Metazoa</taxon>
        <taxon>Ecdysozoa</taxon>
        <taxon>Arthropoda</taxon>
        <taxon>Hexapoda</taxon>
        <taxon>Insecta</taxon>
        <taxon>Pterygota</taxon>
        <taxon>Neoptera</taxon>
        <taxon>Endopterygota</taxon>
        <taxon>Coleoptera</taxon>
        <taxon>Polyphaga</taxon>
        <taxon>Cucujiformia</taxon>
        <taxon>Curculionidae</taxon>
        <taxon>Dryophthorinae</taxon>
        <taxon>Sitophilus</taxon>
    </lineage>
</organism>
<dbReference type="SUPFAM" id="SSF90188">
    <property type="entry name" value="Somatomedin B domain"/>
    <property type="match status" value="1"/>
</dbReference>
<name>A0A6J2XCT7_SITOR</name>
<keyword evidence="3" id="KW-1133">Transmembrane helix</keyword>
<dbReference type="InterPro" id="IPR000998">
    <property type="entry name" value="MAM_dom"/>
</dbReference>
<dbReference type="PROSITE" id="PS00524">
    <property type="entry name" value="SMB_1"/>
    <property type="match status" value="1"/>
</dbReference>